<dbReference type="InterPro" id="IPR032255">
    <property type="entry name" value="HBM"/>
</dbReference>
<dbReference type="SMART" id="SM00304">
    <property type="entry name" value="HAMP"/>
    <property type="match status" value="2"/>
</dbReference>
<dbReference type="KEGG" id="pacr:FXN63_22615"/>
<feature type="transmembrane region" description="Helical" evidence="5">
    <location>
        <begin position="288"/>
        <end position="307"/>
    </location>
</feature>
<dbReference type="Gene3D" id="1.10.287.950">
    <property type="entry name" value="Methyl-accepting chemotaxis protein"/>
    <property type="match status" value="1"/>
</dbReference>
<dbReference type="FunFam" id="1.10.287.950:FF:000001">
    <property type="entry name" value="Methyl-accepting chemotaxis sensory transducer"/>
    <property type="match status" value="1"/>
</dbReference>
<comment type="subcellular location">
    <subcellularLocation>
        <location evidence="1">Membrane</location>
    </subcellularLocation>
</comment>
<dbReference type="GO" id="GO:0004888">
    <property type="term" value="F:transmembrane signaling receptor activity"/>
    <property type="evidence" value="ECO:0007669"/>
    <property type="project" value="InterPro"/>
</dbReference>
<feature type="domain" description="Methyl-accepting transducer" evidence="6">
    <location>
        <begin position="366"/>
        <end position="602"/>
    </location>
</feature>
<evidence type="ECO:0000256" key="1">
    <source>
        <dbReference type="ARBA" id="ARBA00004370"/>
    </source>
</evidence>
<dbReference type="Gene3D" id="1.20.1440.210">
    <property type="match status" value="1"/>
</dbReference>
<evidence type="ECO:0000259" key="8">
    <source>
        <dbReference type="PROSITE" id="PS51753"/>
    </source>
</evidence>
<dbReference type="PROSITE" id="PS50885">
    <property type="entry name" value="HAMP"/>
    <property type="match status" value="1"/>
</dbReference>
<dbReference type="GO" id="GO:0007165">
    <property type="term" value="P:signal transduction"/>
    <property type="evidence" value="ECO:0007669"/>
    <property type="project" value="UniProtKB-KW"/>
</dbReference>
<evidence type="ECO:0000259" key="7">
    <source>
        <dbReference type="PROSITE" id="PS50885"/>
    </source>
</evidence>
<dbReference type="SMART" id="SM00283">
    <property type="entry name" value="MA"/>
    <property type="match status" value="1"/>
</dbReference>
<dbReference type="PROSITE" id="PS50111">
    <property type="entry name" value="CHEMOTAXIS_TRANSDUC_2"/>
    <property type="match status" value="1"/>
</dbReference>
<proteinExistence type="inferred from homology"/>
<dbReference type="PANTHER" id="PTHR32089">
    <property type="entry name" value="METHYL-ACCEPTING CHEMOTAXIS PROTEIN MCPB"/>
    <property type="match status" value="1"/>
</dbReference>
<dbReference type="SUPFAM" id="SSF58104">
    <property type="entry name" value="Methyl-accepting chemotaxis protein (MCP) signaling domain"/>
    <property type="match status" value="1"/>
</dbReference>
<dbReference type="OrthoDB" id="9806477at2"/>
<name>A0A5C0B1Z8_9BURK</name>
<dbReference type="RefSeq" id="WP_148817773.1">
    <property type="nucleotide sequence ID" value="NZ_CP043046.1"/>
</dbReference>
<organism evidence="9 10">
    <name type="scientific">Pigmentiphaga aceris</name>
    <dbReference type="NCBI Taxonomy" id="1940612"/>
    <lineage>
        <taxon>Bacteria</taxon>
        <taxon>Pseudomonadati</taxon>
        <taxon>Pseudomonadota</taxon>
        <taxon>Betaproteobacteria</taxon>
        <taxon>Burkholderiales</taxon>
        <taxon>Alcaligenaceae</taxon>
        <taxon>Pigmentiphaga</taxon>
    </lineage>
</organism>
<dbReference type="SMART" id="SM01358">
    <property type="entry name" value="HBM"/>
    <property type="match status" value="1"/>
</dbReference>
<dbReference type="AlphaFoldDB" id="A0A5C0B1Z8"/>
<dbReference type="Pfam" id="PF00015">
    <property type="entry name" value="MCPsignal"/>
    <property type="match status" value="1"/>
</dbReference>
<evidence type="ECO:0000313" key="10">
    <source>
        <dbReference type="Proteomes" id="UP000325161"/>
    </source>
</evidence>
<dbReference type="PANTHER" id="PTHR32089:SF120">
    <property type="entry name" value="METHYL-ACCEPTING CHEMOTAXIS PROTEIN TLPQ"/>
    <property type="match status" value="1"/>
</dbReference>
<evidence type="ECO:0000256" key="5">
    <source>
        <dbReference type="SAM" id="Phobius"/>
    </source>
</evidence>
<dbReference type="Pfam" id="PF00672">
    <property type="entry name" value="HAMP"/>
    <property type="match status" value="1"/>
</dbReference>
<sequence length="638" mass="68105">MFSAVNRTLENISVRNKLFTGFGIVLALTTLIAASSWSAIQSLDHRIDRVAEIGRLNDLSRDTLLARQSFTVQPSPDRAATIFKRLDELDQHLVKLVPRFQTPVNAEDVKKAIVLAKAYRAHLTPYVDAINSREGTQLKFVSHAEAANTEMQAMMGRMASQDRAQAERDAVARAELLLDKARTATNQYAYAFVSELAAPAKDAVTQAVNHLTTLNTMLSTESASMQTIQREMAAFQTEFTRFVDLNDVASKTLAELLTNIRGVIAISDQLAKRQVTLSDEDVRDANNMLIGATLGALLIGLLAAWVITRKIVGPLSATLQSAERISNGDLTHDLVVSRRDELGALQGSMQRMTVNLRQLIGGLRDGVQEIAGAAEELSAVTEETSAGVNGQRTETDQVATAMSQMTAAVQDVARNAEQASGAAVNASREASEGNEVVGQAIAQIERLAGEVENSMTAMAGLKRESEKIGTVLDVIKGVAAQTNLLALNAAIEAARAGEAGRGFAVVADEVRSLAQRAQTSTEEIEQLISGLQGGTELVAASLESSRTLTHSSVELAQRAGSSLGSITRSVSAIESMNHQIAAAAEQQSSATEGINRSVINVRQISEQTASASDETAASSIRLAQLGSELQIMVGKFKL</sequence>
<dbReference type="PRINTS" id="PR00260">
    <property type="entry name" value="CHEMTRNSDUCR"/>
</dbReference>
<dbReference type="GO" id="GO:0016020">
    <property type="term" value="C:membrane"/>
    <property type="evidence" value="ECO:0007669"/>
    <property type="project" value="UniProtKB-SubCell"/>
</dbReference>
<feature type="domain" description="HAMP" evidence="7">
    <location>
        <begin position="309"/>
        <end position="361"/>
    </location>
</feature>
<keyword evidence="2 4" id="KW-0807">Transducer</keyword>
<dbReference type="InterPro" id="IPR003660">
    <property type="entry name" value="HAMP_dom"/>
</dbReference>
<evidence type="ECO:0000259" key="6">
    <source>
        <dbReference type="PROSITE" id="PS50111"/>
    </source>
</evidence>
<dbReference type="EMBL" id="CP043046">
    <property type="protein sequence ID" value="QEI08315.1"/>
    <property type="molecule type" value="Genomic_DNA"/>
</dbReference>
<feature type="domain" description="HBM" evidence="8">
    <location>
        <begin position="45"/>
        <end position="282"/>
    </location>
</feature>
<dbReference type="Pfam" id="PF16591">
    <property type="entry name" value="HBM"/>
    <property type="match status" value="1"/>
</dbReference>
<evidence type="ECO:0000256" key="2">
    <source>
        <dbReference type="ARBA" id="ARBA00023224"/>
    </source>
</evidence>
<dbReference type="CDD" id="cd06225">
    <property type="entry name" value="HAMP"/>
    <property type="match status" value="1"/>
</dbReference>
<comment type="similarity">
    <text evidence="3">Belongs to the methyl-accepting chemotaxis (MCP) protein family.</text>
</comment>
<gene>
    <name evidence="9" type="ORF">FXN63_22615</name>
</gene>
<accession>A0A5C0B1Z8</accession>
<dbReference type="GO" id="GO:0006935">
    <property type="term" value="P:chemotaxis"/>
    <property type="evidence" value="ECO:0007669"/>
    <property type="project" value="InterPro"/>
</dbReference>
<reference evidence="9 10" key="1">
    <citation type="submission" date="2019-08" db="EMBL/GenBank/DDBJ databases">
        <title>Amphibian skin-associated Pigmentiphaga: genome sequence and occurrence across geography and hosts.</title>
        <authorList>
            <person name="Bletz M.C."/>
            <person name="Bunk B."/>
            <person name="Sproeer C."/>
            <person name="Biwer P."/>
            <person name="Reiter S."/>
            <person name="Rabemananjara F.C.E."/>
            <person name="Schulz S."/>
            <person name="Overmann J."/>
            <person name="Vences M."/>
        </authorList>
    </citation>
    <scope>NUCLEOTIDE SEQUENCE [LARGE SCALE GENOMIC DNA]</scope>
    <source>
        <strain evidence="9 10">Mada1488</strain>
    </source>
</reference>
<evidence type="ECO:0000313" key="9">
    <source>
        <dbReference type="EMBL" id="QEI08315.1"/>
    </source>
</evidence>
<dbReference type="CDD" id="cd11386">
    <property type="entry name" value="MCP_signal"/>
    <property type="match status" value="1"/>
</dbReference>
<protein>
    <submittedName>
        <fullName evidence="9">HAMP domain-containing protein</fullName>
    </submittedName>
</protein>
<keyword evidence="10" id="KW-1185">Reference proteome</keyword>
<dbReference type="InterPro" id="IPR004089">
    <property type="entry name" value="MCPsignal_dom"/>
</dbReference>
<feature type="transmembrane region" description="Helical" evidence="5">
    <location>
        <begin position="20"/>
        <end position="40"/>
    </location>
</feature>
<keyword evidence="5" id="KW-0812">Transmembrane</keyword>
<dbReference type="PROSITE" id="PS51753">
    <property type="entry name" value="HBM"/>
    <property type="match status" value="1"/>
</dbReference>
<dbReference type="InterPro" id="IPR004090">
    <property type="entry name" value="Chemotax_Me-accpt_rcpt"/>
</dbReference>
<keyword evidence="5" id="KW-1133">Transmembrane helix</keyword>
<evidence type="ECO:0000256" key="4">
    <source>
        <dbReference type="PROSITE-ProRule" id="PRU00284"/>
    </source>
</evidence>
<dbReference type="Proteomes" id="UP000325161">
    <property type="component" value="Chromosome"/>
</dbReference>
<evidence type="ECO:0000256" key="3">
    <source>
        <dbReference type="ARBA" id="ARBA00029447"/>
    </source>
</evidence>
<keyword evidence="5" id="KW-0472">Membrane</keyword>